<keyword evidence="4 6" id="KW-0472">Membrane</keyword>
<sequence length="628" mass="66895">MATRMLSVFTLAVLTSLPRLASCDQGDICYITGVKTALVNDRLYFHSGNYSVVSGKSQKVSQTASLYSIPLDQSFPVEKGIPKASLENITISPDIKVAYNSAFPKESYHAAGALWSTNDTLYFFGGGFETPTNLLSSYNIETGLWNNVEVAGGKFAYGERVSAQYASTPDTGLHFAFGGTTEFGGTHPYGKGLIRFDSNTLSWTNETLGNGSNGIDLPNLESGVMVYIPAGKEGMLVAFGGANQTAGINPKYGDWTFDSDWTTIYVYDIESHTWWAQDASGDAPANRGTVCTAVSMSEDGESIHITTYGGWSFLKARAYEDVFVLSIPSFRWTDVSKVTNRNNADITAGGTNIGRDSLQDGCQTYRGSQMVLLGGSVRDGYKFEGGVCTADYQPVRVLDLSKYEWKTELDTTATYQVPPVIYNVIGGGPTGGATVKAPDFGWADPTLASLITMRVGVAAASTSDTPTSTDPPSPTASNNSDAAKTSDTPATSSSSSNTGAIAGGVVGGVAAIALIATAIWFFLRRRRGQDADDDLPPVNTSDAYSYYPPPKQADVIQQKQQYEAYNPHELHASHGPTELGQGEFHEMPADYAPPPPHVGGGENTLGSPSVYGPGGGPHHSNDMSARYV</sequence>
<evidence type="ECO:0008006" key="10">
    <source>
        <dbReference type="Google" id="ProtNLM"/>
    </source>
</evidence>
<feature type="region of interest" description="Disordered" evidence="5">
    <location>
        <begin position="461"/>
        <end position="498"/>
    </location>
</feature>
<feature type="compositionally biased region" description="Low complexity" evidence="5">
    <location>
        <begin position="475"/>
        <end position="498"/>
    </location>
</feature>
<dbReference type="SUPFAM" id="SSF50965">
    <property type="entry name" value="Galactose oxidase, central domain"/>
    <property type="match status" value="1"/>
</dbReference>
<dbReference type="PANTHER" id="PTHR15549">
    <property type="entry name" value="PAIRED IMMUNOGLOBULIN-LIKE TYPE 2 RECEPTOR"/>
    <property type="match status" value="1"/>
</dbReference>
<feature type="chain" id="PRO_5041363032" description="Kelch repeat-containing protein" evidence="7">
    <location>
        <begin position="24"/>
        <end position="628"/>
    </location>
</feature>
<evidence type="ECO:0000256" key="4">
    <source>
        <dbReference type="ARBA" id="ARBA00023136"/>
    </source>
</evidence>
<keyword evidence="9" id="KW-1185">Reference proteome</keyword>
<proteinExistence type="predicted"/>
<evidence type="ECO:0000313" key="9">
    <source>
        <dbReference type="Proteomes" id="UP001174934"/>
    </source>
</evidence>
<protein>
    <recommendedName>
        <fullName evidence="10">Kelch repeat-containing protein</fullName>
    </recommendedName>
</protein>
<dbReference type="Proteomes" id="UP001174934">
    <property type="component" value="Unassembled WGS sequence"/>
</dbReference>
<dbReference type="GO" id="GO:0071944">
    <property type="term" value="C:cell periphery"/>
    <property type="evidence" value="ECO:0007669"/>
    <property type="project" value="UniProtKB-ARBA"/>
</dbReference>
<keyword evidence="3 6" id="KW-1133">Transmembrane helix</keyword>
<reference evidence="8" key="1">
    <citation type="submission" date="2023-06" db="EMBL/GenBank/DDBJ databases">
        <title>Genome-scale phylogeny and comparative genomics of the fungal order Sordariales.</title>
        <authorList>
            <consortium name="Lawrence Berkeley National Laboratory"/>
            <person name="Hensen N."/>
            <person name="Bonometti L."/>
            <person name="Westerberg I."/>
            <person name="Brannstrom I.O."/>
            <person name="Guillou S."/>
            <person name="Cros-Aarteil S."/>
            <person name="Calhoun S."/>
            <person name="Haridas S."/>
            <person name="Kuo A."/>
            <person name="Mondo S."/>
            <person name="Pangilinan J."/>
            <person name="Riley R."/>
            <person name="LaButti K."/>
            <person name="Andreopoulos B."/>
            <person name="Lipzen A."/>
            <person name="Chen C."/>
            <person name="Yanf M."/>
            <person name="Daum C."/>
            <person name="Ng V."/>
            <person name="Clum A."/>
            <person name="Steindorff A."/>
            <person name="Ohm R."/>
            <person name="Martin F."/>
            <person name="Silar P."/>
            <person name="Natvig D."/>
            <person name="Lalanne C."/>
            <person name="Gautier V."/>
            <person name="Ament-velasquez S.L."/>
            <person name="Kruys A."/>
            <person name="Hutchinson M.I."/>
            <person name="Powell A.J."/>
            <person name="Barry K."/>
            <person name="Miller A.N."/>
            <person name="Grigoriev I.V."/>
            <person name="Debuchy R."/>
            <person name="Gladieux P."/>
            <person name="Thoren M.H."/>
            <person name="Johannesson H."/>
        </authorList>
    </citation>
    <scope>NUCLEOTIDE SEQUENCE</scope>
    <source>
        <strain evidence="8">SMH3391-2</strain>
    </source>
</reference>
<keyword evidence="2 6" id="KW-0812">Transmembrane</keyword>
<dbReference type="PANTHER" id="PTHR15549:SF26">
    <property type="entry name" value="AXIAL BUDDING PATTERN PROTEIN 2-RELATED"/>
    <property type="match status" value="1"/>
</dbReference>
<evidence type="ECO:0000313" key="8">
    <source>
        <dbReference type="EMBL" id="KAK0635964.1"/>
    </source>
</evidence>
<evidence type="ECO:0000256" key="7">
    <source>
        <dbReference type="SAM" id="SignalP"/>
    </source>
</evidence>
<dbReference type="InterPro" id="IPR015915">
    <property type="entry name" value="Kelch-typ_b-propeller"/>
</dbReference>
<feature type="transmembrane region" description="Helical" evidence="6">
    <location>
        <begin position="500"/>
        <end position="523"/>
    </location>
</feature>
<evidence type="ECO:0000256" key="3">
    <source>
        <dbReference type="ARBA" id="ARBA00022989"/>
    </source>
</evidence>
<dbReference type="AlphaFoldDB" id="A0AA39XL78"/>
<evidence type="ECO:0000256" key="1">
    <source>
        <dbReference type="ARBA" id="ARBA00004167"/>
    </source>
</evidence>
<accession>A0AA39XL78</accession>
<dbReference type="Pfam" id="PF24681">
    <property type="entry name" value="Kelch_KLHDC2_KLHL20_DRC7"/>
    <property type="match status" value="1"/>
</dbReference>
<dbReference type="Gene3D" id="1.20.5.510">
    <property type="entry name" value="Single helix bin"/>
    <property type="match status" value="1"/>
</dbReference>
<keyword evidence="7" id="KW-0732">Signal</keyword>
<dbReference type="InterPro" id="IPR051694">
    <property type="entry name" value="Immunoregulatory_rcpt-like"/>
</dbReference>
<name>A0AA39XL78_9PEZI</name>
<feature type="signal peptide" evidence="7">
    <location>
        <begin position="1"/>
        <end position="23"/>
    </location>
</feature>
<dbReference type="EMBL" id="JAULSR010000001">
    <property type="protein sequence ID" value="KAK0635964.1"/>
    <property type="molecule type" value="Genomic_DNA"/>
</dbReference>
<organism evidence="8 9">
    <name type="scientific">Bombardia bombarda</name>
    <dbReference type="NCBI Taxonomy" id="252184"/>
    <lineage>
        <taxon>Eukaryota</taxon>
        <taxon>Fungi</taxon>
        <taxon>Dikarya</taxon>
        <taxon>Ascomycota</taxon>
        <taxon>Pezizomycotina</taxon>
        <taxon>Sordariomycetes</taxon>
        <taxon>Sordariomycetidae</taxon>
        <taxon>Sordariales</taxon>
        <taxon>Lasiosphaeriaceae</taxon>
        <taxon>Bombardia</taxon>
    </lineage>
</organism>
<comment type="subcellular location">
    <subcellularLocation>
        <location evidence="1">Membrane</location>
        <topology evidence="1">Single-pass membrane protein</topology>
    </subcellularLocation>
</comment>
<gene>
    <name evidence="8" type="ORF">B0T17DRAFT_65149</name>
</gene>
<dbReference type="Gene3D" id="2.120.10.80">
    <property type="entry name" value="Kelch-type beta propeller"/>
    <property type="match status" value="1"/>
</dbReference>
<dbReference type="GO" id="GO:0016020">
    <property type="term" value="C:membrane"/>
    <property type="evidence" value="ECO:0007669"/>
    <property type="project" value="UniProtKB-SubCell"/>
</dbReference>
<evidence type="ECO:0000256" key="6">
    <source>
        <dbReference type="SAM" id="Phobius"/>
    </source>
</evidence>
<evidence type="ECO:0000256" key="2">
    <source>
        <dbReference type="ARBA" id="ARBA00022692"/>
    </source>
</evidence>
<evidence type="ECO:0000256" key="5">
    <source>
        <dbReference type="SAM" id="MobiDB-lite"/>
    </source>
</evidence>
<feature type="region of interest" description="Disordered" evidence="5">
    <location>
        <begin position="570"/>
        <end position="628"/>
    </location>
</feature>
<dbReference type="InterPro" id="IPR011043">
    <property type="entry name" value="Gal_Oxase/kelch_b-propeller"/>
</dbReference>
<feature type="region of interest" description="Disordered" evidence="5">
    <location>
        <begin position="529"/>
        <end position="549"/>
    </location>
</feature>
<comment type="caution">
    <text evidence="8">The sequence shown here is derived from an EMBL/GenBank/DDBJ whole genome shotgun (WGS) entry which is preliminary data.</text>
</comment>